<keyword evidence="5" id="KW-1185">Reference proteome</keyword>
<feature type="transmembrane region" description="Helical" evidence="2">
    <location>
        <begin position="1341"/>
        <end position="1361"/>
    </location>
</feature>
<feature type="compositionally biased region" description="Basic and acidic residues" evidence="1">
    <location>
        <begin position="657"/>
        <end position="669"/>
    </location>
</feature>
<evidence type="ECO:0000256" key="1">
    <source>
        <dbReference type="SAM" id="MobiDB-lite"/>
    </source>
</evidence>
<dbReference type="InterPro" id="IPR003593">
    <property type="entry name" value="AAA+_ATPase"/>
</dbReference>
<feature type="region of interest" description="Disordered" evidence="1">
    <location>
        <begin position="656"/>
        <end position="690"/>
    </location>
</feature>
<evidence type="ECO:0000259" key="3">
    <source>
        <dbReference type="SMART" id="SM00382"/>
    </source>
</evidence>
<dbReference type="InterPro" id="IPR027417">
    <property type="entry name" value="P-loop_NTPase"/>
</dbReference>
<dbReference type="EMBL" id="MU865331">
    <property type="protein sequence ID" value="KAK4227415.1"/>
    <property type="molecule type" value="Genomic_DNA"/>
</dbReference>
<dbReference type="InterPro" id="IPR003959">
    <property type="entry name" value="ATPase_AAA_core"/>
</dbReference>
<feature type="transmembrane region" description="Helical" evidence="2">
    <location>
        <begin position="1200"/>
        <end position="1220"/>
    </location>
</feature>
<dbReference type="GO" id="GO:0005524">
    <property type="term" value="F:ATP binding"/>
    <property type="evidence" value="ECO:0007669"/>
    <property type="project" value="InterPro"/>
</dbReference>
<evidence type="ECO:0000313" key="5">
    <source>
        <dbReference type="Proteomes" id="UP001301958"/>
    </source>
</evidence>
<organism evidence="4 5">
    <name type="scientific">Podospora fimiseda</name>
    <dbReference type="NCBI Taxonomy" id="252190"/>
    <lineage>
        <taxon>Eukaryota</taxon>
        <taxon>Fungi</taxon>
        <taxon>Dikarya</taxon>
        <taxon>Ascomycota</taxon>
        <taxon>Pezizomycotina</taxon>
        <taxon>Sordariomycetes</taxon>
        <taxon>Sordariomycetidae</taxon>
        <taxon>Sordariales</taxon>
        <taxon>Podosporaceae</taxon>
        <taxon>Podospora</taxon>
    </lineage>
</organism>
<feature type="region of interest" description="Disordered" evidence="1">
    <location>
        <begin position="1"/>
        <end position="172"/>
    </location>
</feature>
<proteinExistence type="predicted"/>
<feature type="domain" description="AAA+ ATPase" evidence="3">
    <location>
        <begin position="772"/>
        <end position="899"/>
    </location>
</feature>
<reference evidence="4" key="2">
    <citation type="submission" date="2023-05" db="EMBL/GenBank/DDBJ databases">
        <authorList>
            <consortium name="Lawrence Berkeley National Laboratory"/>
            <person name="Steindorff A."/>
            <person name="Hensen N."/>
            <person name="Bonometti L."/>
            <person name="Westerberg I."/>
            <person name="Brannstrom I.O."/>
            <person name="Guillou S."/>
            <person name="Cros-Aarteil S."/>
            <person name="Calhoun S."/>
            <person name="Haridas S."/>
            <person name="Kuo A."/>
            <person name="Mondo S."/>
            <person name="Pangilinan J."/>
            <person name="Riley R."/>
            <person name="Labutti K."/>
            <person name="Andreopoulos B."/>
            <person name="Lipzen A."/>
            <person name="Chen C."/>
            <person name="Yanf M."/>
            <person name="Daum C."/>
            <person name="Ng V."/>
            <person name="Clum A."/>
            <person name="Ohm R."/>
            <person name="Martin F."/>
            <person name="Silar P."/>
            <person name="Natvig D."/>
            <person name="Lalanne C."/>
            <person name="Gautier V."/>
            <person name="Ament-Velasquez S.L."/>
            <person name="Kruys A."/>
            <person name="Hutchinson M.I."/>
            <person name="Powell A.J."/>
            <person name="Barry K."/>
            <person name="Miller A.N."/>
            <person name="Grigoriev I.V."/>
            <person name="Debuchy R."/>
            <person name="Gladieux P."/>
            <person name="Thoren M.H."/>
            <person name="Johannesson H."/>
        </authorList>
    </citation>
    <scope>NUCLEOTIDE SEQUENCE</scope>
    <source>
        <strain evidence="4">CBS 990.96</strain>
    </source>
</reference>
<dbReference type="SUPFAM" id="SSF52540">
    <property type="entry name" value="P-loop containing nucleoside triphosphate hydrolases"/>
    <property type="match status" value="1"/>
</dbReference>
<feature type="compositionally biased region" description="Acidic residues" evidence="1">
    <location>
        <begin position="610"/>
        <end position="619"/>
    </location>
</feature>
<dbReference type="InterPro" id="IPR056337">
    <property type="entry name" value="LHD_YVC1"/>
</dbReference>
<dbReference type="Pfam" id="PF23317">
    <property type="entry name" value="YVC1_C"/>
    <property type="match status" value="1"/>
</dbReference>
<dbReference type="SMART" id="SM00382">
    <property type="entry name" value="AAA"/>
    <property type="match status" value="1"/>
</dbReference>
<gene>
    <name evidence="4" type="ORF">QBC38DRAFT_509678</name>
</gene>
<name>A0AAN7BQ17_9PEZI</name>
<dbReference type="GO" id="GO:0016887">
    <property type="term" value="F:ATP hydrolysis activity"/>
    <property type="evidence" value="ECO:0007669"/>
    <property type="project" value="InterPro"/>
</dbReference>
<keyword evidence="2" id="KW-0812">Transmembrane</keyword>
<feature type="compositionally biased region" description="Low complexity" evidence="1">
    <location>
        <begin position="52"/>
        <end position="62"/>
    </location>
</feature>
<feature type="region of interest" description="Disordered" evidence="1">
    <location>
        <begin position="1589"/>
        <end position="1612"/>
    </location>
</feature>
<evidence type="ECO:0000313" key="4">
    <source>
        <dbReference type="EMBL" id="KAK4227415.1"/>
    </source>
</evidence>
<dbReference type="Pfam" id="PF00004">
    <property type="entry name" value="AAA"/>
    <property type="match status" value="1"/>
</dbReference>
<feature type="transmembrane region" description="Helical" evidence="2">
    <location>
        <begin position="1300"/>
        <end position="1320"/>
    </location>
</feature>
<feature type="compositionally biased region" description="Basic and acidic residues" evidence="1">
    <location>
        <begin position="1"/>
        <end position="15"/>
    </location>
</feature>
<feature type="compositionally biased region" description="Basic residues" evidence="1">
    <location>
        <begin position="109"/>
        <end position="137"/>
    </location>
</feature>
<dbReference type="Proteomes" id="UP001301958">
    <property type="component" value="Unassembled WGS sequence"/>
</dbReference>
<feature type="transmembrane region" description="Helical" evidence="2">
    <location>
        <begin position="1489"/>
        <end position="1507"/>
    </location>
</feature>
<comment type="caution">
    <text evidence="4">The sequence shown here is derived from an EMBL/GenBank/DDBJ whole genome shotgun (WGS) entry which is preliminary data.</text>
</comment>
<dbReference type="InterPro" id="IPR054289">
    <property type="entry name" value="DUF7025"/>
</dbReference>
<dbReference type="Pfam" id="PF23190">
    <property type="entry name" value="LHD_TRPY1"/>
    <property type="match status" value="1"/>
</dbReference>
<dbReference type="PANTHER" id="PTHR46411">
    <property type="entry name" value="FAMILY ATPASE, PUTATIVE-RELATED"/>
    <property type="match status" value="1"/>
</dbReference>
<feature type="compositionally biased region" description="Low complexity" evidence="1">
    <location>
        <begin position="138"/>
        <end position="157"/>
    </location>
</feature>
<feature type="transmembrane region" description="Helical" evidence="2">
    <location>
        <begin position="1457"/>
        <end position="1477"/>
    </location>
</feature>
<accession>A0AAN7BQ17</accession>
<feature type="transmembrane region" description="Helical" evidence="2">
    <location>
        <begin position="1262"/>
        <end position="1280"/>
    </location>
</feature>
<dbReference type="Pfam" id="PF22942">
    <property type="entry name" value="DUF7025"/>
    <property type="match status" value="1"/>
</dbReference>
<feature type="compositionally biased region" description="Basic residues" evidence="1">
    <location>
        <begin position="63"/>
        <end position="74"/>
    </location>
</feature>
<feature type="region of interest" description="Disordered" evidence="1">
    <location>
        <begin position="609"/>
        <end position="629"/>
    </location>
</feature>
<dbReference type="CDD" id="cd19481">
    <property type="entry name" value="RecA-like_protease"/>
    <property type="match status" value="1"/>
</dbReference>
<feature type="transmembrane region" description="Helical" evidence="2">
    <location>
        <begin position="1402"/>
        <end position="1423"/>
    </location>
</feature>
<keyword evidence="2" id="KW-1133">Transmembrane helix</keyword>
<dbReference type="Gene3D" id="3.40.50.300">
    <property type="entry name" value="P-loop containing nucleotide triphosphate hydrolases"/>
    <property type="match status" value="1"/>
</dbReference>
<evidence type="ECO:0000256" key="2">
    <source>
        <dbReference type="SAM" id="Phobius"/>
    </source>
</evidence>
<reference evidence="4" key="1">
    <citation type="journal article" date="2023" name="Mol. Phylogenet. Evol.">
        <title>Genome-scale phylogeny and comparative genomics of the fungal order Sordariales.</title>
        <authorList>
            <person name="Hensen N."/>
            <person name="Bonometti L."/>
            <person name="Westerberg I."/>
            <person name="Brannstrom I.O."/>
            <person name="Guillou S."/>
            <person name="Cros-Aarteil S."/>
            <person name="Calhoun S."/>
            <person name="Haridas S."/>
            <person name="Kuo A."/>
            <person name="Mondo S."/>
            <person name="Pangilinan J."/>
            <person name="Riley R."/>
            <person name="LaButti K."/>
            <person name="Andreopoulos B."/>
            <person name="Lipzen A."/>
            <person name="Chen C."/>
            <person name="Yan M."/>
            <person name="Daum C."/>
            <person name="Ng V."/>
            <person name="Clum A."/>
            <person name="Steindorff A."/>
            <person name="Ohm R.A."/>
            <person name="Martin F."/>
            <person name="Silar P."/>
            <person name="Natvig D.O."/>
            <person name="Lalanne C."/>
            <person name="Gautier V."/>
            <person name="Ament-Velasquez S.L."/>
            <person name="Kruys A."/>
            <person name="Hutchinson M.I."/>
            <person name="Powell A.J."/>
            <person name="Barry K."/>
            <person name="Miller A.N."/>
            <person name="Grigoriev I.V."/>
            <person name="Debuchy R."/>
            <person name="Gladieux P."/>
            <person name="Hiltunen Thoren M."/>
            <person name="Johannesson H."/>
        </authorList>
    </citation>
    <scope>NUCLEOTIDE SEQUENCE</scope>
    <source>
        <strain evidence="4">CBS 990.96</strain>
    </source>
</reference>
<protein>
    <recommendedName>
        <fullName evidence="3">AAA+ ATPase domain-containing protein</fullName>
    </recommendedName>
</protein>
<sequence>MDPDGKKAVEVREGDPSVPANSEESKAAESSPVAAQSTVSTDAKPSDAVSDNGKASNGGSQKKSSKKKKNRKKTPSSDSSDSSDRDEASNASQDDLDSDDSGSESQDTKKKRVAKKRQNATKSKKKEATSKKQKKPAKVSSSSSSSSSGSSSSSSDSSDSDSESSNDAGADVQAKLKEQAKKIQQLQQVILQQQTQSTASYQQTGTYSQGGGAYPYTNDIYNNRGVGGGYYNHSAPPPAMMDSTRLNQAIRRTRAVINPSSSSSQVDPALLDPQLLAKDKKRRQKATRLDYKRVDQVWDNTIHNYKLQDTAQGTTDAQYDEFLFHVRRTFDWEGKYKTTYLDIKSKLLRECLRDVIGNVKGVSLVEETPKLDPNLLFLYLDDLRKHLKHLKRKTSSKGDKSDRKKEKKRIKTKCQHLKVLIKYIDKDYAEVKKSLYPLLENGLITFDLLWALWKPNTLAFTTTYGSPDQHRVFKVEVAEKLWTIMKGDFYYVEGKYFEYDGKQFGYGSMSEEMGEFRGARKITSLNCYPLQYHKNEAQIRKDLIERGKKFVSLGGVHYKSHQGMAYYKKKKAIVKVNINGRIMVDPSIHRRINPNYPISLVKPKDHDIISDDEESDEDSSNACGHDSDANSAGSGVKFVTKIFKDNKGKITAIRMPKPADDASEKFDKVESEEDEKTAAKSGNATTDDAKKIPEFTDEEYLIASPVVLGFAFAEKLWLEFTVSGVKEIQWNDTAYESLVLERKTKDIVKALVESHKYHAAESIDDVIQGKGKGLVAVLHGPPGTGKTLTAEGISELLKCPLYMVSAGELGTDSRFLESELQKILDICHAWGAILLLDEADVFLEKRNMHDLHRNALVSIFLRQLEYFQGILFLTTNRVETFDDAFQSRIHIALRYDNLEFKAKKAIFKIFIERVRVLEKIKLMPFSEEDYNDLARHQLNGRQIKNTVRTAQALAVNKGEPLAMSHIKQVLEVQENFERDLKGGLGYTDAMRSYILPHYHNDTIESAIPAQAVTEVALRLRHLIEECVPCELNPELVTRPHSKVITTKVIKAAKEAGGEAHKACVVFCLLVNKRWWKHQSLVELWDADLHNLRATACEVIAKQIIETEDDASYLLHSVLLKRYSIIIDGHPTPPCNVVEKAVDLHALRVIGSSGYQKCINFLWRGWLVQDEDDPATFVDYKGRDDISYVAHLDPDRMRAPMYQNVTQMLISFLYLALYTFAMNTVNPEVDIDVVEGFLYVFTFGFICDELSKTWKVGTQILTFWHAFNSILYGLMMTSLVLRFMALGHAVEDPNRQRYNTLSYNFLAVSAPMFWARLLLYLDSFRFFGAMLVVLKVMMKESIIFFALLGVIIVGFLQAFIGLDYADDRVAGDVRFIIQSMANAIMGAPDFDGFDRFQPPFGLILYYIFAFTVMVVLLNILIALYNSAYEDIYDNANDEYLAMFAQKTLQFVRAPDENVFIPPFNLIEIFFLAIPFEWWMGKKSYERLNDYVMAVIYSPLLLVSAYFEMSTAKEIRGNRARGEEDDDTIEEWEQEMGSVDFEADGWAKRVATAKSNLEEEPTVAEVKKLRNEVERLTKLVEGLAGLIVDGQQGKKVTGGEEEGESSGSGAGQGN</sequence>
<dbReference type="InterPro" id="IPR056336">
    <property type="entry name" value="YVC1_C"/>
</dbReference>
<dbReference type="PANTHER" id="PTHR46411:SF1">
    <property type="entry name" value="FAMILY ATPASE, PUTATIVE (AFU_ORTHOLOGUE AFUA_7G05752)-RELATED"/>
    <property type="match status" value="1"/>
</dbReference>
<keyword evidence="2" id="KW-0472">Membrane</keyword>